<evidence type="ECO:0000256" key="1">
    <source>
        <dbReference type="SAM" id="SignalP"/>
    </source>
</evidence>
<dbReference type="AlphaFoldDB" id="A0A564Z1R9"/>
<protein>
    <submittedName>
        <fullName evidence="2">Uncharacterized protein</fullName>
    </submittedName>
</protein>
<evidence type="ECO:0000313" key="2">
    <source>
        <dbReference type="EMBL" id="VUZ53471.1"/>
    </source>
</evidence>
<keyword evidence="1" id="KW-0732">Signal</keyword>
<proteinExistence type="predicted"/>
<dbReference type="EMBL" id="CABIJS010000555">
    <property type="protein sequence ID" value="VUZ53471.1"/>
    <property type="molecule type" value="Genomic_DNA"/>
</dbReference>
<organism evidence="2 3">
    <name type="scientific">Hymenolepis diminuta</name>
    <name type="common">Rat tapeworm</name>
    <dbReference type="NCBI Taxonomy" id="6216"/>
    <lineage>
        <taxon>Eukaryota</taxon>
        <taxon>Metazoa</taxon>
        <taxon>Spiralia</taxon>
        <taxon>Lophotrochozoa</taxon>
        <taxon>Platyhelminthes</taxon>
        <taxon>Cestoda</taxon>
        <taxon>Eucestoda</taxon>
        <taxon>Cyclophyllidea</taxon>
        <taxon>Hymenolepididae</taxon>
        <taxon>Hymenolepis</taxon>
    </lineage>
</organism>
<sequence length="59" mass="6832">MCFEAVFIVLFGTCIGQTMKSRIQKRQHSKAHKRSFFRALRDQIPFVRRAPGPGFVTPH</sequence>
<reference evidence="2 3" key="1">
    <citation type="submission" date="2019-07" db="EMBL/GenBank/DDBJ databases">
        <authorList>
            <person name="Jastrzebski P J."/>
            <person name="Paukszto L."/>
            <person name="Jastrzebski P J."/>
        </authorList>
    </citation>
    <scope>NUCLEOTIDE SEQUENCE [LARGE SCALE GENOMIC DNA]</scope>
    <source>
        <strain evidence="2 3">WMS-il1</strain>
    </source>
</reference>
<keyword evidence="3" id="KW-1185">Reference proteome</keyword>
<dbReference type="Proteomes" id="UP000321570">
    <property type="component" value="Unassembled WGS sequence"/>
</dbReference>
<accession>A0A564Z1R9</accession>
<feature type="signal peptide" evidence="1">
    <location>
        <begin position="1"/>
        <end position="16"/>
    </location>
</feature>
<feature type="chain" id="PRO_5022116743" evidence="1">
    <location>
        <begin position="17"/>
        <end position="59"/>
    </location>
</feature>
<evidence type="ECO:0000313" key="3">
    <source>
        <dbReference type="Proteomes" id="UP000321570"/>
    </source>
</evidence>
<name>A0A564Z1R9_HYMDI</name>
<gene>
    <name evidence="2" type="ORF">WMSIL1_LOCUS11713</name>
</gene>